<dbReference type="AlphaFoldDB" id="A0AA85BJM4"/>
<evidence type="ECO:0000313" key="2">
    <source>
        <dbReference type="WBParaSite" id="SMTH1_60810.1"/>
    </source>
</evidence>
<reference evidence="2" key="1">
    <citation type="submission" date="2023-11" db="UniProtKB">
        <authorList>
            <consortium name="WormBaseParasite"/>
        </authorList>
    </citation>
    <scope>IDENTIFICATION</scope>
</reference>
<protein>
    <submittedName>
        <fullName evidence="2">Uncharacterized protein</fullName>
    </submittedName>
</protein>
<accession>A0AA85BJM4</accession>
<evidence type="ECO:0000313" key="1">
    <source>
        <dbReference type="Proteomes" id="UP000050791"/>
    </source>
</evidence>
<dbReference type="Proteomes" id="UP000050791">
    <property type="component" value="Unassembled WGS sequence"/>
</dbReference>
<proteinExistence type="predicted"/>
<sequence length="115" mass="13222">MIIYLFILRHCCQLTFYQLVIVHLVQKLFFYLPSIVLTGLGDNGRIPTIQEHMELKTTICQPTSKSESSIRTPRQIYCTELKRGAVSQPLSKHTSIDKQLSTQNTQLVLTGYHQE</sequence>
<organism evidence="1 2">
    <name type="scientific">Schistosoma mattheei</name>
    <dbReference type="NCBI Taxonomy" id="31246"/>
    <lineage>
        <taxon>Eukaryota</taxon>
        <taxon>Metazoa</taxon>
        <taxon>Spiralia</taxon>
        <taxon>Lophotrochozoa</taxon>
        <taxon>Platyhelminthes</taxon>
        <taxon>Trematoda</taxon>
        <taxon>Digenea</taxon>
        <taxon>Strigeidida</taxon>
        <taxon>Schistosomatoidea</taxon>
        <taxon>Schistosomatidae</taxon>
        <taxon>Schistosoma</taxon>
    </lineage>
</organism>
<name>A0AA85BJM4_9TREM</name>
<dbReference type="WBParaSite" id="SMTH1_60810.1">
    <property type="protein sequence ID" value="SMTH1_60810.1"/>
    <property type="gene ID" value="SMTH1_60810"/>
</dbReference>